<name>A0A9W8ZAP4_9PLEO</name>
<gene>
    <name evidence="1" type="ORF">N0V91_006603</name>
</gene>
<accession>A0A9W8ZAP4</accession>
<dbReference type="AlphaFoldDB" id="A0A9W8ZAP4"/>
<proteinExistence type="predicted"/>
<dbReference type="EMBL" id="JAPEVA010000052">
    <property type="protein sequence ID" value="KAJ4403372.1"/>
    <property type="molecule type" value="Genomic_DNA"/>
</dbReference>
<sequence length="455" mass="51106">MSAIENGINKGLLLHELDARLGPGSGHQTYLAHDEHARRVTSKNERWSKISITEILNTALVNRRFDLVKNDFASSFENTDENVPDLEKLLHKYSEMTNFNRKTDQALFDYARGCTFQIDLRGNDFARAIAWFQGRVEHAPKLLLKGYNLTFPDGPSLRAAVESISVGEYGKTFNWEDLNRNKLPLIMVFYSQPIIDLALQELGMDPKQIADKKKSSIGYEYLGYEHLLAVAQKHILSFVEIGGRQVTNQLSDTEVDPVYPLLIPEIVHSGLGLGYDRDSGTAVDPLDGSIIDKPEVIFMSRLDRAMIEVSLQLKETYPTMIFSGCTRLCEVRKPNGEELNASMKDGKLRPKPTGQKGLPAKLRTIHGGLYPRSDLVVADDPLKEIAARTWIDEYAQLDRSKLLDPKVTYDSWLYYEGGADVLAAVKGLQGPFLANTFSGPVTDDWNIVVDNTDYY</sequence>
<organism evidence="1 2">
    <name type="scientific">Didymella pomorum</name>
    <dbReference type="NCBI Taxonomy" id="749634"/>
    <lineage>
        <taxon>Eukaryota</taxon>
        <taxon>Fungi</taxon>
        <taxon>Dikarya</taxon>
        <taxon>Ascomycota</taxon>
        <taxon>Pezizomycotina</taxon>
        <taxon>Dothideomycetes</taxon>
        <taxon>Pleosporomycetidae</taxon>
        <taxon>Pleosporales</taxon>
        <taxon>Pleosporineae</taxon>
        <taxon>Didymellaceae</taxon>
        <taxon>Didymella</taxon>
    </lineage>
</organism>
<keyword evidence="2" id="KW-1185">Reference proteome</keyword>
<dbReference type="OrthoDB" id="3800144at2759"/>
<dbReference type="Proteomes" id="UP001140510">
    <property type="component" value="Unassembled WGS sequence"/>
</dbReference>
<reference evidence="1" key="1">
    <citation type="submission" date="2022-10" db="EMBL/GenBank/DDBJ databases">
        <title>Tapping the CABI collections for fungal endophytes: first genome assemblies for Collariella, Neodidymelliopsis, Ascochyta clinopodiicola, Didymella pomorum, Didymosphaeria variabile, Neocosmospora piperis and Neocucurbitaria cava.</title>
        <authorList>
            <person name="Hill R."/>
        </authorList>
    </citation>
    <scope>NUCLEOTIDE SEQUENCE</scope>
    <source>
        <strain evidence="1">IMI 355091</strain>
    </source>
</reference>
<protein>
    <submittedName>
        <fullName evidence="1">Uncharacterized protein</fullName>
    </submittedName>
</protein>
<comment type="caution">
    <text evidence="1">The sequence shown here is derived from an EMBL/GenBank/DDBJ whole genome shotgun (WGS) entry which is preliminary data.</text>
</comment>
<evidence type="ECO:0000313" key="1">
    <source>
        <dbReference type="EMBL" id="KAJ4403372.1"/>
    </source>
</evidence>
<evidence type="ECO:0000313" key="2">
    <source>
        <dbReference type="Proteomes" id="UP001140510"/>
    </source>
</evidence>